<evidence type="ECO:0000313" key="1">
    <source>
        <dbReference type="EMBL" id="KIK91760.1"/>
    </source>
</evidence>
<gene>
    <name evidence="1" type="ORF">PAXRUDRAFT_62294</name>
</gene>
<accession>A0A0D0E3S1</accession>
<dbReference type="EMBL" id="KN825350">
    <property type="protein sequence ID" value="KIK91760.1"/>
    <property type="molecule type" value="Genomic_DNA"/>
</dbReference>
<proteinExistence type="predicted"/>
<feature type="non-terminal residue" evidence="1">
    <location>
        <position position="1"/>
    </location>
</feature>
<dbReference type="OrthoDB" id="2689990at2759"/>
<feature type="non-terminal residue" evidence="1">
    <location>
        <position position="202"/>
    </location>
</feature>
<keyword evidence="2" id="KW-1185">Reference proteome</keyword>
<dbReference type="InParanoid" id="A0A0D0E3S1"/>
<reference evidence="2" key="2">
    <citation type="submission" date="2015-01" db="EMBL/GenBank/DDBJ databases">
        <title>Evolutionary Origins and Diversification of the Mycorrhizal Mutualists.</title>
        <authorList>
            <consortium name="DOE Joint Genome Institute"/>
            <consortium name="Mycorrhizal Genomics Consortium"/>
            <person name="Kohler A."/>
            <person name="Kuo A."/>
            <person name="Nagy L.G."/>
            <person name="Floudas D."/>
            <person name="Copeland A."/>
            <person name="Barry K.W."/>
            <person name="Cichocki N."/>
            <person name="Veneault-Fourrey C."/>
            <person name="LaButti K."/>
            <person name="Lindquist E.A."/>
            <person name="Lipzen A."/>
            <person name="Lundell T."/>
            <person name="Morin E."/>
            <person name="Murat C."/>
            <person name="Riley R."/>
            <person name="Ohm R."/>
            <person name="Sun H."/>
            <person name="Tunlid A."/>
            <person name="Henrissat B."/>
            <person name="Grigoriev I.V."/>
            <person name="Hibbett D.S."/>
            <person name="Martin F."/>
        </authorList>
    </citation>
    <scope>NUCLEOTIDE SEQUENCE [LARGE SCALE GENOMIC DNA]</scope>
    <source>
        <strain evidence="2">Ve08.2h10</strain>
    </source>
</reference>
<dbReference type="AlphaFoldDB" id="A0A0D0E3S1"/>
<evidence type="ECO:0000313" key="2">
    <source>
        <dbReference type="Proteomes" id="UP000054538"/>
    </source>
</evidence>
<organism evidence="1 2">
    <name type="scientific">Paxillus rubicundulus Ve08.2h10</name>
    <dbReference type="NCBI Taxonomy" id="930991"/>
    <lineage>
        <taxon>Eukaryota</taxon>
        <taxon>Fungi</taxon>
        <taxon>Dikarya</taxon>
        <taxon>Basidiomycota</taxon>
        <taxon>Agaricomycotina</taxon>
        <taxon>Agaricomycetes</taxon>
        <taxon>Agaricomycetidae</taxon>
        <taxon>Boletales</taxon>
        <taxon>Paxilineae</taxon>
        <taxon>Paxillaceae</taxon>
        <taxon>Paxillus</taxon>
    </lineage>
</organism>
<dbReference type="HOGENOM" id="CLU_1357531_0_0_1"/>
<protein>
    <submittedName>
        <fullName evidence="1">Uncharacterized protein</fullName>
    </submittedName>
</protein>
<dbReference type="Proteomes" id="UP000054538">
    <property type="component" value="Unassembled WGS sequence"/>
</dbReference>
<reference evidence="1 2" key="1">
    <citation type="submission" date="2014-04" db="EMBL/GenBank/DDBJ databases">
        <authorList>
            <consortium name="DOE Joint Genome Institute"/>
            <person name="Kuo A."/>
            <person name="Kohler A."/>
            <person name="Jargeat P."/>
            <person name="Nagy L.G."/>
            <person name="Floudas D."/>
            <person name="Copeland A."/>
            <person name="Barry K.W."/>
            <person name="Cichocki N."/>
            <person name="Veneault-Fourrey C."/>
            <person name="LaButti K."/>
            <person name="Lindquist E.A."/>
            <person name="Lipzen A."/>
            <person name="Lundell T."/>
            <person name="Morin E."/>
            <person name="Murat C."/>
            <person name="Sun H."/>
            <person name="Tunlid A."/>
            <person name="Henrissat B."/>
            <person name="Grigoriev I.V."/>
            <person name="Hibbett D.S."/>
            <person name="Martin F."/>
            <person name="Nordberg H.P."/>
            <person name="Cantor M.N."/>
            <person name="Hua S.X."/>
        </authorList>
    </citation>
    <scope>NUCLEOTIDE SEQUENCE [LARGE SCALE GENOMIC DNA]</scope>
    <source>
        <strain evidence="1 2">Ve08.2h10</strain>
    </source>
</reference>
<name>A0A0D0E3S1_9AGAM</name>
<sequence>DWSHAYPHLIHLIHKYLPGPDTSCIANSWQIHHDHIASWVNFFSHFNLFLHYDIHICHNYVTCTDFLHTGTKMSGMKSLTTSALTPSSLLPLPPNPPPLPLSTIPFVPCMAALPSPLIMAPPCKALAPLKLANMFALPSMDAAATNQILTVPVSMPAPSVGDLTQLKSALDHSLLPIVTPFHWDCWKALLTKAGVLDCFADV</sequence>